<dbReference type="InterPro" id="IPR001453">
    <property type="entry name" value="MoaB/Mog_dom"/>
</dbReference>
<protein>
    <recommendedName>
        <fullName evidence="1">Molybdopterin biosynthesis protein CNX1</fullName>
    </recommendedName>
    <alternativeName>
        <fullName evidence="1">Molybdenum cofactor biosynthesis enzyme CNX1</fullName>
    </alternativeName>
    <domain>
        <recommendedName>
            <fullName evidence="1">Molybdopterin molybdenumtransferase</fullName>
            <shortName evidence="1">MPT Mo-transferase</shortName>
            <ecNumber evidence="1">2.10.1.1</ecNumber>
        </recommendedName>
        <alternativeName>
            <fullName evidence="1">Domain E</fullName>
        </alternativeName>
    </domain>
    <domain>
        <recommendedName>
            <fullName evidence="1">Molybdopterin adenylyltransferase</fullName>
            <shortName evidence="1">MPT adenylyltransferase</shortName>
            <ecNumber evidence="1">2.7.7.75</ecNumber>
        </recommendedName>
        <alternativeName>
            <fullName evidence="1">Domain G</fullName>
        </alternativeName>
    </domain>
</protein>
<dbReference type="GO" id="GO:0046872">
    <property type="term" value="F:metal ion binding"/>
    <property type="evidence" value="ECO:0007669"/>
    <property type="project" value="UniProtKB-UniRule"/>
</dbReference>
<dbReference type="EC" id="2.7.7.75" evidence="1"/>
<dbReference type="SUPFAM" id="SSF53218">
    <property type="entry name" value="Molybdenum cofactor biosynthesis proteins"/>
    <property type="match status" value="1"/>
</dbReference>
<dbReference type="InterPro" id="IPR038987">
    <property type="entry name" value="MoeA-like"/>
</dbReference>
<keyword evidence="1" id="KW-0808">Transferase</keyword>
<comment type="cofactor">
    <cofactor evidence="1">
        <name>Mg(2+)</name>
        <dbReference type="ChEBI" id="CHEBI:18420"/>
    </cofactor>
</comment>
<keyword evidence="1" id="KW-0500">Molybdenum</keyword>
<dbReference type="GO" id="GO:0006777">
    <property type="term" value="P:Mo-molybdopterin cofactor biosynthetic process"/>
    <property type="evidence" value="ECO:0007669"/>
    <property type="project" value="UniProtKB-UniRule"/>
</dbReference>
<name>A0A835R2P5_VANPL</name>
<feature type="domain" description="MoaB/Mog" evidence="2">
    <location>
        <begin position="49"/>
        <end position="150"/>
    </location>
</feature>
<organism evidence="3 4">
    <name type="scientific">Vanilla planifolia</name>
    <name type="common">Vanilla</name>
    <dbReference type="NCBI Taxonomy" id="51239"/>
    <lineage>
        <taxon>Eukaryota</taxon>
        <taxon>Viridiplantae</taxon>
        <taxon>Streptophyta</taxon>
        <taxon>Embryophyta</taxon>
        <taxon>Tracheophyta</taxon>
        <taxon>Spermatophyta</taxon>
        <taxon>Magnoliopsida</taxon>
        <taxon>Liliopsida</taxon>
        <taxon>Asparagales</taxon>
        <taxon>Orchidaceae</taxon>
        <taxon>Vanilloideae</taxon>
        <taxon>Vanilleae</taxon>
        <taxon>Vanilla</taxon>
    </lineage>
</organism>
<dbReference type="AlphaFoldDB" id="A0A835R2P5"/>
<dbReference type="PANTHER" id="PTHR10192:SF5">
    <property type="entry name" value="GEPHYRIN"/>
    <property type="match status" value="1"/>
</dbReference>
<dbReference type="EMBL" id="JADCNM010000006">
    <property type="protein sequence ID" value="KAG0478272.1"/>
    <property type="molecule type" value="Genomic_DNA"/>
</dbReference>
<dbReference type="InterPro" id="IPR036135">
    <property type="entry name" value="MoeA_linker/N_sf"/>
</dbReference>
<dbReference type="Gene3D" id="3.90.105.10">
    <property type="entry name" value="Molybdopterin biosynthesis moea protein, domain 2"/>
    <property type="match status" value="1"/>
</dbReference>
<dbReference type="OrthoDB" id="4349954at2759"/>
<accession>A0A835R2P5</accession>
<dbReference type="GO" id="GO:0005524">
    <property type="term" value="F:ATP binding"/>
    <property type="evidence" value="ECO:0007669"/>
    <property type="project" value="UniProtKB-UniRule"/>
</dbReference>
<dbReference type="Gene3D" id="3.40.980.10">
    <property type="entry name" value="MoaB/Mog-like domain"/>
    <property type="match status" value="1"/>
</dbReference>
<dbReference type="GO" id="GO:0061599">
    <property type="term" value="F:molybdopterin molybdotransferase activity"/>
    <property type="evidence" value="ECO:0007669"/>
    <property type="project" value="UniProtKB-UniRule"/>
</dbReference>
<comment type="function">
    <text evidence="1">Catalyzes two steps in the biosynthesis of the molybdenum cofactor. In the first step, molybdopterin is adenylated. Subsequently, molybdate is inserted into adenylated molybdopterin and AMP is released.</text>
</comment>
<sequence>MARRITRGFDIEKNAVILRSGELVGSAEIGLLASVGVCNVKVYPRPTIAILSSGDELVEPSTQILGKGQIRDSNRAMLLSAAIQQHCKVIDLRIAFDDEESINNKFNAAIDSGANILMTSGGVSMGDKDLMKPMLKRRGVFILKRFLLHKMELLQLEEKEIAGGDKGGEDENQDGIS</sequence>
<evidence type="ECO:0000256" key="1">
    <source>
        <dbReference type="RuleBase" id="RU365090"/>
    </source>
</evidence>
<dbReference type="Proteomes" id="UP000639772">
    <property type="component" value="Chromosome 6"/>
</dbReference>
<dbReference type="GO" id="GO:0005829">
    <property type="term" value="C:cytosol"/>
    <property type="evidence" value="ECO:0007669"/>
    <property type="project" value="TreeGrafter"/>
</dbReference>
<comment type="catalytic activity">
    <reaction evidence="1">
        <text>molybdopterin + ATP + H(+) = adenylyl-molybdopterin + diphosphate</text>
        <dbReference type="Rhea" id="RHEA:31331"/>
        <dbReference type="ChEBI" id="CHEBI:15378"/>
        <dbReference type="ChEBI" id="CHEBI:30616"/>
        <dbReference type="ChEBI" id="CHEBI:33019"/>
        <dbReference type="ChEBI" id="CHEBI:58698"/>
        <dbReference type="ChEBI" id="CHEBI:62727"/>
    </reaction>
</comment>
<dbReference type="SMART" id="SM00852">
    <property type="entry name" value="MoCF_biosynth"/>
    <property type="match status" value="1"/>
</dbReference>
<dbReference type="PANTHER" id="PTHR10192">
    <property type="entry name" value="MOLYBDOPTERIN BIOSYNTHESIS PROTEIN"/>
    <property type="match status" value="1"/>
</dbReference>
<keyword evidence="1" id="KW-0479">Metal-binding</keyword>
<keyword evidence="1" id="KW-0501">Molybdenum cofactor biosynthesis</keyword>
<comment type="caution">
    <text evidence="3">The sequence shown here is derived from an EMBL/GenBank/DDBJ whole genome shotgun (WGS) entry which is preliminary data.</text>
</comment>
<dbReference type="GO" id="GO:0061598">
    <property type="term" value="F:molybdopterin adenylyltransferase activity"/>
    <property type="evidence" value="ECO:0007669"/>
    <property type="project" value="UniProtKB-UniRule"/>
</dbReference>
<keyword evidence="1" id="KW-0460">Magnesium</keyword>
<reference evidence="3 4" key="1">
    <citation type="journal article" date="2020" name="Nat. Food">
        <title>A phased Vanilla planifolia genome enables genetic improvement of flavour and production.</title>
        <authorList>
            <person name="Hasing T."/>
            <person name="Tang H."/>
            <person name="Brym M."/>
            <person name="Khazi F."/>
            <person name="Huang T."/>
            <person name="Chambers A.H."/>
        </authorList>
    </citation>
    <scope>NUCLEOTIDE SEQUENCE [LARGE SCALE GENOMIC DNA]</scope>
    <source>
        <tissue evidence="3">Leaf</tissue>
    </source>
</reference>
<gene>
    <name evidence="3" type="ORF">HPP92_012991</name>
</gene>
<evidence type="ECO:0000259" key="2">
    <source>
        <dbReference type="SMART" id="SM00852"/>
    </source>
</evidence>
<evidence type="ECO:0000313" key="3">
    <source>
        <dbReference type="EMBL" id="KAG0478272.1"/>
    </source>
</evidence>
<dbReference type="EC" id="2.10.1.1" evidence="1"/>
<comment type="catalytic activity">
    <reaction evidence="1">
        <text>adenylyl-molybdopterin + molybdate = Mo-molybdopterin + AMP + H(+)</text>
        <dbReference type="Rhea" id="RHEA:35047"/>
        <dbReference type="ChEBI" id="CHEBI:15378"/>
        <dbReference type="ChEBI" id="CHEBI:36264"/>
        <dbReference type="ChEBI" id="CHEBI:62727"/>
        <dbReference type="ChEBI" id="CHEBI:71302"/>
        <dbReference type="ChEBI" id="CHEBI:456215"/>
    </reaction>
</comment>
<comment type="pathway">
    <text evidence="1">Cofactor biosynthesis; molybdopterin biosynthesis.</text>
</comment>
<dbReference type="InterPro" id="IPR036425">
    <property type="entry name" value="MoaB/Mog-like_dom_sf"/>
</dbReference>
<evidence type="ECO:0000313" key="4">
    <source>
        <dbReference type="Proteomes" id="UP000639772"/>
    </source>
</evidence>
<dbReference type="Pfam" id="PF00994">
    <property type="entry name" value="MoCF_biosynth"/>
    <property type="match status" value="1"/>
</dbReference>
<dbReference type="SUPFAM" id="SSF63882">
    <property type="entry name" value="MoeA N-terminal region -like"/>
    <property type="match status" value="1"/>
</dbReference>
<dbReference type="UniPathway" id="UPA00344"/>
<proteinExistence type="inferred from homology"/>
<comment type="similarity">
    <text evidence="1">Belongs to the MoeA family.</text>
</comment>